<dbReference type="GO" id="GO:0052618">
    <property type="term" value="F:coenzyme F420-0:L-glutamate ligase activity"/>
    <property type="evidence" value="ECO:0007669"/>
    <property type="project" value="TreeGrafter"/>
</dbReference>
<evidence type="ECO:0000313" key="3">
    <source>
        <dbReference type="Proteomes" id="UP000176413"/>
    </source>
</evidence>
<dbReference type="PANTHER" id="PTHR47917">
    <property type="match status" value="1"/>
</dbReference>
<dbReference type="Proteomes" id="UP000176413">
    <property type="component" value="Unassembled WGS sequence"/>
</dbReference>
<reference evidence="2 3" key="1">
    <citation type="journal article" date="2016" name="Nat. Commun.">
        <title>Thousands of microbial genomes shed light on interconnected biogeochemical processes in an aquifer system.</title>
        <authorList>
            <person name="Anantharaman K."/>
            <person name="Brown C.T."/>
            <person name="Hug L.A."/>
            <person name="Sharon I."/>
            <person name="Castelle C.J."/>
            <person name="Probst A.J."/>
            <person name="Thomas B.C."/>
            <person name="Singh A."/>
            <person name="Wilkins M.J."/>
            <person name="Karaoz U."/>
            <person name="Brodie E.L."/>
            <person name="Williams K.H."/>
            <person name="Hubbard S.S."/>
            <person name="Banfield J.F."/>
        </authorList>
    </citation>
    <scope>NUCLEOTIDE SEQUENCE [LARGE SCALE GENOMIC DNA]</scope>
</reference>
<evidence type="ECO:0000313" key="2">
    <source>
        <dbReference type="EMBL" id="OGH68986.1"/>
    </source>
</evidence>
<proteinExistence type="predicted"/>
<gene>
    <name evidence="2" type="ORF">A3D53_03195</name>
</gene>
<dbReference type="InterPro" id="IPR002847">
    <property type="entry name" value="F420-0_gamma-glut_ligase-dom"/>
</dbReference>
<comment type="caution">
    <text evidence="2">The sequence shown here is derived from an EMBL/GenBank/DDBJ whole genome shotgun (WGS) entry which is preliminary data.</text>
</comment>
<evidence type="ECO:0000259" key="1">
    <source>
        <dbReference type="Pfam" id="PF01996"/>
    </source>
</evidence>
<dbReference type="Gene3D" id="3.30.1330.100">
    <property type="entry name" value="CofE-like"/>
    <property type="match status" value="1"/>
</dbReference>
<dbReference type="EMBL" id="MFQA01000022">
    <property type="protein sequence ID" value="OGH68986.1"/>
    <property type="molecule type" value="Genomic_DNA"/>
</dbReference>
<dbReference type="AlphaFoldDB" id="A0A1F6MBH7"/>
<dbReference type="Pfam" id="PF01996">
    <property type="entry name" value="F420_ligase"/>
    <property type="match status" value="1"/>
</dbReference>
<feature type="domain" description="Coenzyme F420:L-glutamate ligase-like" evidence="1">
    <location>
        <begin position="10"/>
        <end position="207"/>
    </location>
</feature>
<accession>A0A1F6MBH7</accession>
<dbReference type="SUPFAM" id="SSF144010">
    <property type="entry name" value="CofE-like"/>
    <property type="match status" value="1"/>
</dbReference>
<dbReference type="PANTHER" id="PTHR47917:SF1">
    <property type="entry name" value="COENZYME F420:L-GLUTAMATE LIGASE"/>
    <property type="match status" value="1"/>
</dbReference>
<sequence>MECLPIKTRPMMPPQDDIYSVLEESLPPLKENDVLVITSKVLAIHQGRCVKINETVSKDTLIEQEADYYISRDRVPYQAVILTIKENVLIPSSGIDESNANGYYILWPKNTNALVKEITLFFKKKHNLKNLAVIATDSHTTPLRWGVLGIAIGFYGLKPLYDYRGKTDIFGRTLTMTQKNVVDTLATLSVAIMGEGDEQTPIAIIRNAPFVEFTDEDTYDSFIIPKDKDIYKPLLDVFSNVT</sequence>
<dbReference type="Gene3D" id="3.90.1660.10">
    <property type="entry name" value="CofE-like domain"/>
    <property type="match status" value="1"/>
</dbReference>
<name>A0A1F6MBH7_9BACT</name>
<protein>
    <recommendedName>
        <fullName evidence="1">Coenzyme F420:L-glutamate ligase-like domain-containing protein</fullName>
    </recommendedName>
</protein>
<organism evidence="2 3">
    <name type="scientific">Candidatus Magasanikbacteria bacterium RIFCSPHIGHO2_02_FULL_45_10</name>
    <dbReference type="NCBI Taxonomy" id="1798679"/>
    <lineage>
        <taxon>Bacteria</taxon>
        <taxon>Candidatus Magasanikiibacteriota</taxon>
    </lineage>
</organism>